<name>L9KG11_TUPCH</name>
<evidence type="ECO:0000256" key="25">
    <source>
        <dbReference type="SAM" id="MobiDB-lite"/>
    </source>
</evidence>
<feature type="repeat" description="ANK" evidence="23">
    <location>
        <begin position="88"/>
        <end position="120"/>
    </location>
</feature>
<keyword evidence="14 23" id="KW-0040">ANK repeat</keyword>
<evidence type="ECO:0000256" key="6">
    <source>
        <dbReference type="ARBA" id="ARBA00022490"/>
    </source>
</evidence>
<evidence type="ECO:0000256" key="8">
    <source>
        <dbReference type="ARBA" id="ARBA00022618"/>
    </source>
</evidence>
<comment type="function">
    <text evidence="18">Required both for the formation of intercellular bridges during meiosis and for kinetochore-microtubule attachment during mitosis. Intercellular bridges are evolutionarily conserved structures that connect differentiating germ cells and are required for spermatogenesis and male fertility. Acts by promoting the conversion of midbodies into intercellular bridges via its interaction with CEP55: interaction with CEP55 inhibits the interaction between CEP55 and PDCD6IP/ALIX and TSG101, blocking cell abscission and leading to transform midbodies into intercellular bridges. Also plays a role during mitosis: recruited to kinetochores by PLK1 during early mitosis and regulates the maturation of the outer kinetochores and microtubule attachment. Has no protein kinase activity in vitro.</text>
</comment>
<evidence type="ECO:0000256" key="7">
    <source>
        <dbReference type="ARBA" id="ARBA00022553"/>
    </source>
</evidence>
<keyword evidence="7" id="KW-0597">Phosphoprotein</keyword>
<evidence type="ECO:0000256" key="9">
    <source>
        <dbReference type="ARBA" id="ARBA00022737"/>
    </source>
</evidence>
<feature type="domain" description="Septin-type G" evidence="27">
    <location>
        <begin position="1551"/>
        <end position="1824"/>
    </location>
</feature>
<accession>L9KG11</accession>
<evidence type="ECO:0000256" key="16">
    <source>
        <dbReference type="ARBA" id="ARBA00023306"/>
    </source>
</evidence>
<evidence type="ECO:0000256" key="1">
    <source>
        <dbReference type="ARBA" id="ARBA00004214"/>
    </source>
</evidence>
<organism evidence="28 29">
    <name type="scientific">Tupaia chinensis</name>
    <name type="common">Chinese tree shrew</name>
    <name type="synonym">Tupaia belangeri chinensis</name>
    <dbReference type="NCBI Taxonomy" id="246437"/>
    <lineage>
        <taxon>Eukaryota</taxon>
        <taxon>Metazoa</taxon>
        <taxon>Chordata</taxon>
        <taxon>Craniata</taxon>
        <taxon>Vertebrata</taxon>
        <taxon>Euteleostomi</taxon>
        <taxon>Mammalia</taxon>
        <taxon>Eutheria</taxon>
        <taxon>Euarchontoglires</taxon>
        <taxon>Scandentia</taxon>
        <taxon>Tupaiidae</taxon>
        <taxon>Tupaia</taxon>
    </lineage>
</organism>
<dbReference type="PROSITE" id="PS50088">
    <property type="entry name" value="ANK_REPEAT"/>
    <property type="match status" value="2"/>
</dbReference>
<dbReference type="GO" id="GO:0051301">
    <property type="term" value="P:cell division"/>
    <property type="evidence" value="ECO:0007669"/>
    <property type="project" value="UniProtKB-KW"/>
</dbReference>
<feature type="region of interest" description="Disordered" evidence="25">
    <location>
        <begin position="1838"/>
        <end position="1859"/>
    </location>
</feature>
<feature type="compositionally biased region" description="Low complexity" evidence="25">
    <location>
        <begin position="890"/>
        <end position="908"/>
    </location>
</feature>
<keyword evidence="6" id="KW-0963">Cytoplasm</keyword>
<evidence type="ECO:0000259" key="27">
    <source>
        <dbReference type="PROSITE" id="PS51719"/>
    </source>
</evidence>
<evidence type="ECO:0000256" key="10">
    <source>
        <dbReference type="ARBA" id="ARBA00022741"/>
    </source>
</evidence>
<dbReference type="CDD" id="cd01850">
    <property type="entry name" value="CDC_Septin"/>
    <property type="match status" value="1"/>
</dbReference>
<evidence type="ECO:0000256" key="22">
    <source>
        <dbReference type="ARBA" id="ARBA00083992"/>
    </source>
</evidence>
<comment type="similarity">
    <text evidence="24">Belongs to the TRAFAC class TrmE-Era-EngA-EngB-Septin-like GTPase superfamily. Septin GTPase family.</text>
</comment>
<feature type="region of interest" description="Disordered" evidence="25">
    <location>
        <begin position="595"/>
        <end position="656"/>
    </location>
</feature>
<gene>
    <name evidence="28" type="ORF">TREES_T100015122</name>
</gene>
<proteinExistence type="inferred from homology"/>
<evidence type="ECO:0000256" key="11">
    <source>
        <dbReference type="ARBA" id="ARBA00022776"/>
    </source>
</evidence>
<keyword evidence="5" id="KW-0158">Chromosome</keyword>
<evidence type="ECO:0000256" key="21">
    <source>
        <dbReference type="ARBA" id="ARBA00081075"/>
    </source>
</evidence>
<keyword evidence="11" id="KW-0498">Mitosis</keyword>
<dbReference type="PROSITE" id="PS50011">
    <property type="entry name" value="PROTEIN_KINASE_DOM"/>
    <property type="match status" value="1"/>
</dbReference>
<comment type="similarity">
    <text evidence="4">Belongs to the protein kinase superfamily. TKL Ser/Thr protein kinase family. ROCO subfamily.</text>
</comment>
<feature type="region of interest" description="Disordered" evidence="25">
    <location>
        <begin position="1264"/>
        <end position="1294"/>
    </location>
</feature>
<evidence type="ECO:0000256" key="23">
    <source>
        <dbReference type="PROSITE-ProRule" id="PRU00023"/>
    </source>
</evidence>
<keyword evidence="13" id="KW-0067">ATP-binding</keyword>
<dbReference type="InterPro" id="IPR036770">
    <property type="entry name" value="Ankyrin_rpt-contain_sf"/>
</dbReference>
<feature type="region of interest" description="Disordered" evidence="25">
    <location>
        <begin position="552"/>
        <end position="577"/>
    </location>
</feature>
<dbReference type="Gene3D" id="1.10.510.10">
    <property type="entry name" value="Transferase(Phosphotransferase) domain 1"/>
    <property type="match status" value="1"/>
</dbReference>
<feature type="region of interest" description="Disordered" evidence="25">
    <location>
        <begin position="1159"/>
        <end position="1221"/>
    </location>
</feature>
<feature type="region of interest" description="Disordered" evidence="25">
    <location>
        <begin position="956"/>
        <end position="978"/>
    </location>
</feature>
<dbReference type="InterPro" id="IPR039339">
    <property type="entry name" value="Tex14"/>
</dbReference>
<dbReference type="PROSITE" id="PS50297">
    <property type="entry name" value="ANK_REP_REGION"/>
    <property type="match status" value="2"/>
</dbReference>
<dbReference type="Gene3D" id="3.40.50.300">
    <property type="entry name" value="P-loop containing nucleotide triphosphate hydrolases"/>
    <property type="match status" value="1"/>
</dbReference>
<feature type="compositionally biased region" description="Polar residues" evidence="25">
    <location>
        <begin position="810"/>
        <end position="827"/>
    </location>
</feature>
<feature type="domain" description="Protein kinase" evidence="26">
    <location>
        <begin position="275"/>
        <end position="620"/>
    </location>
</feature>
<dbReference type="PANTHER" id="PTHR23060">
    <property type="entry name" value="TESTIS EXPRESSED GENE 14"/>
    <property type="match status" value="1"/>
</dbReference>
<dbReference type="PROSITE" id="PS51719">
    <property type="entry name" value="G_SEPTIN"/>
    <property type="match status" value="1"/>
</dbReference>
<evidence type="ECO:0000256" key="20">
    <source>
        <dbReference type="ARBA" id="ARBA00073130"/>
    </source>
</evidence>
<dbReference type="Proteomes" id="UP000011518">
    <property type="component" value="Unassembled WGS sequence"/>
</dbReference>
<evidence type="ECO:0000256" key="17">
    <source>
        <dbReference type="ARBA" id="ARBA00023328"/>
    </source>
</evidence>
<evidence type="ECO:0000256" key="4">
    <source>
        <dbReference type="ARBA" id="ARBA00008171"/>
    </source>
</evidence>
<dbReference type="FunFam" id="1.25.40.20:FF:000153">
    <property type="entry name" value="inactive serine/threonine-protein kinase TEX14 isoform X3"/>
    <property type="match status" value="1"/>
</dbReference>
<feature type="compositionally biased region" description="Basic and acidic residues" evidence="25">
    <location>
        <begin position="1271"/>
        <end position="1284"/>
    </location>
</feature>
<dbReference type="FunCoup" id="L9KG11">
    <property type="interactions" value="68"/>
</dbReference>
<dbReference type="PANTHER" id="PTHR23060:SF1">
    <property type="entry name" value="INACTIVE SERINE_THREONINE-PROTEIN KINASE TEX14"/>
    <property type="match status" value="1"/>
</dbReference>
<keyword evidence="17" id="KW-0137">Centromere</keyword>
<feature type="compositionally biased region" description="Acidic residues" evidence="25">
    <location>
        <begin position="639"/>
        <end position="649"/>
    </location>
</feature>
<dbReference type="Pfam" id="PF12796">
    <property type="entry name" value="Ank_2"/>
    <property type="match status" value="1"/>
</dbReference>
<evidence type="ECO:0000256" key="24">
    <source>
        <dbReference type="RuleBase" id="RU004560"/>
    </source>
</evidence>
<dbReference type="InterPro" id="IPR000719">
    <property type="entry name" value="Prot_kinase_dom"/>
</dbReference>
<evidence type="ECO:0000313" key="29">
    <source>
        <dbReference type="Proteomes" id="UP000011518"/>
    </source>
</evidence>
<dbReference type="FunFam" id="3.40.50.300:FF:000064">
    <property type="entry name" value="Septin 4"/>
    <property type="match status" value="1"/>
</dbReference>
<dbReference type="InterPro" id="IPR030379">
    <property type="entry name" value="G_SEPTIN_dom"/>
</dbReference>
<dbReference type="InterPro" id="IPR001245">
    <property type="entry name" value="Ser-Thr/Tyr_kinase_cat_dom"/>
</dbReference>
<dbReference type="GO" id="GO:0000776">
    <property type="term" value="C:kinetochore"/>
    <property type="evidence" value="ECO:0007669"/>
    <property type="project" value="UniProtKB-KW"/>
</dbReference>
<dbReference type="STRING" id="246437.L9KG11"/>
<dbReference type="GO" id="GO:0005524">
    <property type="term" value="F:ATP binding"/>
    <property type="evidence" value="ECO:0007669"/>
    <property type="project" value="UniProtKB-KW"/>
</dbReference>
<dbReference type="SUPFAM" id="SSF52540">
    <property type="entry name" value="P-loop containing nucleoside triphosphate hydrolases"/>
    <property type="match status" value="1"/>
</dbReference>
<keyword evidence="10 24" id="KW-0547">Nucleotide-binding</keyword>
<evidence type="ECO:0000313" key="28">
    <source>
        <dbReference type="EMBL" id="ELW61578.1"/>
    </source>
</evidence>
<dbReference type="GO" id="GO:0005737">
    <property type="term" value="C:cytoplasm"/>
    <property type="evidence" value="ECO:0007669"/>
    <property type="project" value="UniProtKB-SubCell"/>
</dbReference>
<reference evidence="29" key="2">
    <citation type="journal article" date="2013" name="Nat. Commun.">
        <title>Genome of the Chinese tree shrew.</title>
        <authorList>
            <person name="Fan Y."/>
            <person name="Huang Z.Y."/>
            <person name="Cao C.C."/>
            <person name="Chen C.S."/>
            <person name="Chen Y.X."/>
            <person name="Fan D.D."/>
            <person name="He J."/>
            <person name="Hou H.L."/>
            <person name="Hu L."/>
            <person name="Hu X.T."/>
            <person name="Jiang X.T."/>
            <person name="Lai R."/>
            <person name="Lang Y.S."/>
            <person name="Liang B."/>
            <person name="Liao S.G."/>
            <person name="Mu D."/>
            <person name="Ma Y.Y."/>
            <person name="Niu Y.Y."/>
            <person name="Sun X.Q."/>
            <person name="Xia J.Q."/>
            <person name="Xiao J."/>
            <person name="Xiong Z.Q."/>
            <person name="Xu L."/>
            <person name="Yang L."/>
            <person name="Zhang Y."/>
            <person name="Zhao W."/>
            <person name="Zhao X.D."/>
            <person name="Zheng Y.T."/>
            <person name="Zhou J.M."/>
            <person name="Zhu Y.B."/>
            <person name="Zhang G.J."/>
            <person name="Wang J."/>
            <person name="Yao Y.G."/>
        </authorList>
    </citation>
    <scope>NUCLEOTIDE SEQUENCE [LARGE SCALE GENOMIC DNA]</scope>
</reference>
<dbReference type="GO" id="GO:0051306">
    <property type="term" value="P:mitotic sister chromatid separation"/>
    <property type="evidence" value="ECO:0007669"/>
    <property type="project" value="InterPro"/>
</dbReference>
<dbReference type="Pfam" id="PF15548">
    <property type="entry name" value="DUF4655"/>
    <property type="match status" value="1"/>
</dbReference>
<evidence type="ECO:0000256" key="3">
    <source>
        <dbReference type="ARBA" id="ARBA00004629"/>
    </source>
</evidence>
<evidence type="ECO:0000256" key="14">
    <source>
        <dbReference type="ARBA" id="ARBA00023043"/>
    </source>
</evidence>
<dbReference type="GO" id="GO:0007140">
    <property type="term" value="P:male meiotic nuclear division"/>
    <property type="evidence" value="ECO:0007669"/>
    <property type="project" value="InterPro"/>
</dbReference>
<dbReference type="GO" id="GO:0043063">
    <property type="term" value="P:intercellular bridge organization"/>
    <property type="evidence" value="ECO:0007669"/>
    <property type="project" value="InterPro"/>
</dbReference>
<evidence type="ECO:0000256" key="2">
    <source>
        <dbReference type="ARBA" id="ARBA00004496"/>
    </source>
</evidence>
<feature type="region of interest" description="Disordered" evidence="25">
    <location>
        <begin position="991"/>
        <end position="1041"/>
    </location>
</feature>
<dbReference type="FunFam" id="1.10.510.10:FF:000428">
    <property type="entry name" value="inactive serine/threonine-protein kinase TEX14 isoform X1"/>
    <property type="match status" value="1"/>
</dbReference>
<protein>
    <recommendedName>
        <fullName evidence="20">Inactive serine/threonine-protein kinase TEX14</fullName>
    </recommendedName>
    <alternativeName>
        <fullName evidence="22">Testis-expressed sequence 14</fullName>
    </alternativeName>
    <alternativeName>
        <fullName evidence="21">Testis-expressed sequence 14 protein</fullName>
    </alternativeName>
</protein>
<dbReference type="eggNOG" id="ENOG502QSZN">
    <property type="taxonomic scope" value="Eukaryota"/>
</dbReference>
<dbReference type="GO" id="GO:0008608">
    <property type="term" value="P:attachment of spindle microtubules to kinetochore"/>
    <property type="evidence" value="ECO:0007669"/>
    <property type="project" value="InterPro"/>
</dbReference>
<dbReference type="InterPro" id="IPR011009">
    <property type="entry name" value="Kinase-like_dom_sf"/>
</dbReference>
<feature type="compositionally biased region" description="Basic and acidic residues" evidence="25">
    <location>
        <begin position="609"/>
        <end position="638"/>
    </location>
</feature>
<dbReference type="SUPFAM" id="SSF48403">
    <property type="entry name" value="Ankyrin repeat"/>
    <property type="match status" value="1"/>
</dbReference>
<dbReference type="InterPro" id="IPR027979">
    <property type="entry name" value="DUF4655"/>
</dbReference>
<keyword evidence="15 24" id="KW-0342">GTP-binding</keyword>
<dbReference type="Pfam" id="PF00735">
    <property type="entry name" value="Septin"/>
    <property type="match status" value="1"/>
</dbReference>
<keyword evidence="12" id="KW-0995">Kinetochore</keyword>
<dbReference type="Pfam" id="PF07714">
    <property type="entry name" value="PK_Tyr_Ser-Thr"/>
    <property type="match status" value="1"/>
</dbReference>
<keyword evidence="8" id="KW-0132">Cell division</keyword>
<reference evidence="29" key="1">
    <citation type="submission" date="2012-07" db="EMBL/GenBank/DDBJ databases">
        <title>Genome of the Chinese tree shrew, a rising model animal genetically related to primates.</title>
        <authorList>
            <person name="Zhang G."/>
            <person name="Fan Y."/>
            <person name="Yao Y."/>
            <person name="Huang Z."/>
        </authorList>
    </citation>
    <scope>NUCLEOTIDE SEQUENCE [LARGE SCALE GENOMIC DNA]</scope>
</reference>
<comment type="subunit">
    <text evidence="19">Interacts with KIF23 and RBM44. Interacts with CEP55; inhibiting interaction between CEP55 and PDCD6IP/ALIX and TSG101.</text>
</comment>
<keyword evidence="9" id="KW-0677">Repeat</keyword>
<dbReference type="SMART" id="SM00248">
    <property type="entry name" value="ANK"/>
    <property type="match status" value="3"/>
</dbReference>
<evidence type="ECO:0000256" key="12">
    <source>
        <dbReference type="ARBA" id="ARBA00022838"/>
    </source>
</evidence>
<dbReference type="SUPFAM" id="SSF56112">
    <property type="entry name" value="Protein kinase-like (PK-like)"/>
    <property type="match status" value="1"/>
</dbReference>
<feature type="compositionally biased region" description="Basic and acidic residues" evidence="25">
    <location>
        <begin position="785"/>
        <end position="795"/>
    </location>
</feature>
<dbReference type="GO" id="GO:0005525">
    <property type="term" value="F:GTP binding"/>
    <property type="evidence" value="ECO:0007669"/>
    <property type="project" value="UniProtKB-KW"/>
</dbReference>
<evidence type="ECO:0000256" key="13">
    <source>
        <dbReference type="ARBA" id="ARBA00022840"/>
    </source>
</evidence>
<evidence type="ECO:0000259" key="26">
    <source>
        <dbReference type="PROSITE" id="PS50011"/>
    </source>
</evidence>
<dbReference type="EMBL" id="KB320868">
    <property type="protein sequence ID" value="ELW61578.1"/>
    <property type="molecule type" value="Genomic_DNA"/>
</dbReference>
<feature type="compositionally biased region" description="Polar residues" evidence="25">
    <location>
        <begin position="1183"/>
        <end position="1204"/>
    </location>
</feature>
<evidence type="ECO:0000256" key="18">
    <source>
        <dbReference type="ARBA" id="ARBA00057673"/>
    </source>
</evidence>
<dbReference type="InParanoid" id="L9KG11"/>
<dbReference type="InterPro" id="IPR016491">
    <property type="entry name" value="Septin"/>
</dbReference>
<dbReference type="InterPro" id="IPR027417">
    <property type="entry name" value="P-loop_NTPase"/>
</dbReference>
<keyword evidence="29" id="KW-1185">Reference proteome</keyword>
<dbReference type="GO" id="GO:0007094">
    <property type="term" value="P:mitotic spindle assembly checkpoint signaling"/>
    <property type="evidence" value="ECO:0007669"/>
    <property type="project" value="InterPro"/>
</dbReference>
<feature type="repeat" description="ANK" evidence="23">
    <location>
        <begin position="55"/>
        <end position="87"/>
    </location>
</feature>
<dbReference type="GO" id="GO:0030496">
    <property type="term" value="C:midbody"/>
    <property type="evidence" value="ECO:0007669"/>
    <property type="project" value="UniProtKB-SubCell"/>
</dbReference>
<evidence type="ECO:0000256" key="19">
    <source>
        <dbReference type="ARBA" id="ARBA00066020"/>
    </source>
</evidence>
<dbReference type="Gene3D" id="1.25.40.20">
    <property type="entry name" value="Ankyrin repeat-containing domain"/>
    <property type="match status" value="1"/>
</dbReference>
<dbReference type="InterPro" id="IPR002110">
    <property type="entry name" value="Ankyrin_rpt"/>
</dbReference>
<dbReference type="GO" id="GO:0004672">
    <property type="term" value="F:protein kinase activity"/>
    <property type="evidence" value="ECO:0007669"/>
    <property type="project" value="InterPro"/>
</dbReference>
<evidence type="ECO:0000256" key="5">
    <source>
        <dbReference type="ARBA" id="ARBA00022454"/>
    </source>
</evidence>
<dbReference type="GO" id="GO:0045171">
    <property type="term" value="C:intercellular bridge"/>
    <property type="evidence" value="ECO:0007669"/>
    <property type="project" value="TreeGrafter"/>
</dbReference>
<evidence type="ECO:0000256" key="15">
    <source>
        <dbReference type="ARBA" id="ARBA00023134"/>
    </source>
</evidence>
<sequence length="1888" mass="212035">MSRAAHLVVPCPVRLGTLKNDSLEAQLHEYVKEGNYVKVKKILKKGIYVDAVNSCGQTALFVAALLGLKKLVDVLVDYGSDPNHRCFDGSTPVHAAAFSGNQWILSKLLDAGGDLRLHDEKGRNPQAWAVAAGKERSSPVVEFMQRCASHMQAVIQGLSHDLLKKIDSPQWLICSPPRFGGLIQGNPNGSPNRLLKAGVISAQNVYSFGFGKKPWCDRGLDPGSQKMIFEFLVKTPDTFPLTEPVPGVCYPVDLSAHGLSSVAGMLFYLTGGTQLAYLGSLPVIGEKEVVQADDEPTFSFFSGPYMVMTSLVWNGSRVTVKELDLPTHPHCSRLRLADLLIAEQEHCSKLRHPYLLQLMAVCLSQDLERTRLVYQRVTVGTLFSVLHERRSQFPVLHMELIVHLLLQVSDALRFLHSRGFVHRSLSSYAVHIVSMGEARLTNLEYMMESRDRGVHRDLTRVPLPSQLYNWAAPEVILQKAATTKSDIYSFSMIIQEILTGLTSEHPKETPDLEIQELKETGSQPYSPRGHFSPTERAALDPLAPDLSLTAKETRNQDAPSPALFVAEEPRSPSTDQASLCSFEINEIYLRCLNSGDDKEEESPGAASSLEKDRSNQADELKSMEEELDRMEKEARCFCDEDESSSEADTELSFGDWDWQSGSLSSLSLPEPTRDAKDNVNNWSMTEEYISKCVLNLKISQAIVHQNDELLNSIQKKMDELEMIQKEQEDDWTLWATSREFAHVCDWPSAVGPPTSNYVPPVMQLSEDHLLDTSGSCPTLARSPRTARDLQEGHSDKRSRKQSGCVLKPFTQVSGESTGSQSEMSHQLPTLCGPGKQNTGEQFQPTPGVKDSLERSKTQDTSSQGRLRESGARAKVTRLNSVFTTSHHPHGLSGSPSSCRNSSRISMESVSSKIHSAKSRNNEDDGEAHLKWKREVKEIAEKAATGQLIVPAWHPQSGLPLETKTENEPHPLLQPPIRGPENMHWQRVVECHSENDEPGGNDKSSKRDNNDSDQYGRQLGPQNFTGLSHLSPRKNKQPEHGEVFQASSDASLIIEQSYSDQSVQSTCSLESSDDITDEFLTPDREYFYSSTAQENLALETSSPIEEDFEETQGACAQPLDSGNKPSEQIPFRITCLSLTDIQDLSSISYEQDGSFKEASCKTPKINHAPTSVSTPLSPEHLKQQQDSCTVLSETTASDPSISANDQRCLEEQETDSKKEDSNVLWIKESEDLCEDTERAHSTLDEDLERWLQLPEERLELQDLAKGSARYPEPSRKPSIHAELELTPRPLPPRSLPRYGPGSSWWALLNPEIEMPQSRPTTPDFEPESPPPLDPLSSLFEVDSSPFCKDLMFQREKASPSPPATPKESLSQALLREVPQASKHTCKQPIQRFSAFFLADVFPSSLTWALGALLHHTQHLWARAWGQIRCGSTSGVRDRIKRFLEDTTDDAELSKFVKDFPGSESCHPPEAKTWVPRPQAPDVCDDDLEFRPPSWPQSSDSQQYFCAPAPLSPSARPRSPWGKLDPYDSSEDDKEYVGFATLPNQVHRKSVKKGFDFTLMVAGESGLGKSTLVNSLFLTDLYRDRKLLSAEERIMQTVEITKHAVDIEEKGVRLRLTIVDTPGFGDAVNNTECWKPVAEYIDQQFEQYFRDESGLNRKNIQDNRVHCCLYFISPFGHGLRPLDVEFMKALHQRVNIVPILAKADTLTPPEVDRKKRKIREEIERFGIKIYQFPDCDSDEDEDFKLQDQALKESIPFAVIGSNTVVEARGRRVRGRLYPWGIVEVENPGHCDFVKLRTMLVRTHMQDLKDVTRETHYENYRAQCIQSMTRLVVKERNRNKLTRESGTDFPIPAVPPGTDPETEKLIREKDEELRRMQEMLHKIQRQMKETH</sequence>
<feature type="compositionally biased region" description="Polar residues" evidence="25">
    <location>
        <begin position="835"/>
        <end position="844"/>
    </location>
</feature>
<feature type="compositionally biased region" description="Basic and acidic residues" evidence="25">
    <location>
        <begin position="1206"/>
        <end position="1221"/>
    </location>
</feature>
<comment type="subcellular location">
    <subcellularLocation>
        <location evidence="3">Chromosome</location>
        <location evidence="3">Centromere</location>
        <location evidence="3">Kinetochore</location>
    </subcellularLocation>
    <subcellularLocation>
        <location evidence="2">Cytoplasm</location>
    </subcellularLocation>
    <subcellularLocation>
        <location evidence="1">Midbody</location>
    </subcellularLocation>
</comment>
<feature type="region of interest" description="Disordered" evidence="25">
    <location>
        <begin position="770"/>
        <end position="927"/>
    </location>
</feature>
<keyword evidence="16" id="KW-0131">Cell cycle</keyword>